<dbReference type="AlphaFoldDB" id="E8RKV8"/>
<organism evidence="2 3">
    <name type="scientific">Asticcacaulis excentricus (strain ATCC 15261 / DSM 4724 / KCTC 12464 / NCIMB 9791 / VKM B-1370 / CB 48)</name>
    <dbReference type="NCBI Taxonomy" id="573065"/>
    <lineage>
        <taxon>Bacteria</taxon>
        <taxon>Pseudomonadati</taxon>
        <taxon>Pseudomonadota</taxon>
        <taxon>Alphaproteobacteria</taxon>
        <taxon>Caulobacterales</taxon>
        <taxon>Caulobacteraceae</taxon>
        <taxon>Asticcacaulis</taxon>
    </lineage>
</organism>
<evidence type="ECO:0000256" key="1">
    <source>
        <dbReference type="SAM" id="MobiDB-lite"/>
    </source>
</evidence>
<protein>
    <submittedName>
        <fullName evidence="2">Uncharacterized protein</fullName>
    </submittedName>
</protein>
<gene>
    <name evidence="2" type="ordered locus">Astex_0835</name>
</gene>
<evidence type="ECO:0000313" key="3">
    <source>
        <dbReference type="Proteomes" id="UP000001492"/>
    </source>
</evidence>
<dbReference type="EMBL" id="CP002395">
    <property type="protein sequence ID" value="ADU12518.1"/>
    <property type="molecule type" value="Genomic_DNA"/>
</dbReference>
<name>E8RKV8_ASTEC</name>
<dbReference type="STRING" id="573065.Astex_0835"/>
<evidence type="ECO:0000313" key="2">
    <source>
        <dbReference type="EMBL" id="ADU12518.1"/>
    </source>
</evidence>
<accession>E8RKV8</accession>
<sequence length="492" mass="54039">MSPDTRAAIAFSRFGLGITPRGLNAATGDARAALLAELTSPPALSMSLSDVQRDLGFSTALPPTPELLTQLAAYNRARKERRELKAQTQGTVQVSHPIATSDMAGDRAENGMPKVASKPAPPVMDDQRLPQAVSFAEVAARLKVWGDARIGFHERLVMFWANHFAVSVDKGLPVRLLAGAYEREAIRPHITGRFRDLVLAAERHPAMQVYLDNDASIGPNARANRNGRRGLNENLAREILELHTLGVNGGYTQADVTRFAKVITGWGIDRSGQGDGFRFNPNAHEPGPQTIMGKTYADDGEAQGVRVLEDLTRHPATAKHIATKLVRHFVSDQPPPALVKRVSQRFLETDGDLNAVYAALITAEESWSAPRAKLRPPQEYVIASLRALDTPIQPQRFLQTLRVLGQPLWQPPGPNGFSDLASVWATPEGLNNRLDLAYQLSERLAERTDPRLFAEERLKGLISETTRRSVALAETRPQGLALVLLSPEFMRR</sequence>
<dbReference type="KEGG" id="aex:Astex_0835"/>
<dbReference type="Pfam" id="PF08811">
    <property type="entry name" value="DUF1800"/>
    <property type="match status" value="1"/>
</dbReference>
<dbReference type="OrthoDB" id="9772295at2"/>
<reference evidence="3" key="1">
    <citation type="submission" date="2010-12" db="EMBL/GenBank/DDBJ databases">
        <title>Complete sequence of chromosome 1 of Asticcacaulis excentricus CB 48.</title>
        <authorList>
            <consortium name="US DOE Joint Genome Institute"/>
            <person name="Lucas S."/>
            <person name="Copeland A."/>
            <person name="Lapidus A."/>
            <person name="Cheng J.-F."/>
            <person name="Bruce D."/>
            <person name="Goodwin L."/>
            <person name="Pitluck S."/>
            <person name="Teshima H."/>
            <person name="Davenport K."/>
            <person name="Detter J.C."/>
            <person name="Han C."/>
            <person name="Tapia R."/>
            <person name="Land M."/>
            <person name="Hauser L."/>
            <person name="Jeffries C."/>
            <person name="Kyrpides N."/>
            <person name="Ivanova N."/>
            <person name="Ovchinnikova G."/>
            <person name="Brun Y.V."/>
            <person name="Woyke T."/>
        </authorList>
    </citation>
    <scope>NUCLEOTIDE SEQUENCE [LARGE SCALE GENOMIC DNA]</scope>
    <source>
        <strain evidence="3">ATCC 15261 / DSM 4724 / KCTC 12464 / NCIMB 9791 / VKM B-1370 / CB 48</strain>
    </source>
</reference>
<keyword evidence="3" id="KW-1185">Reference proteome</keyword>
<feature type="region of interest" description="Disordered" evidence="1">
    <location>
        <begin position="103"/>
        <end position="123"/>
    </location>
</feature>
<dbReference type="HOGENOM" id="CLU_026001_0_1_5"/>
<dbReference type="RefSeq" id="WP_013478352.1">
    <property type="nucleotide sequence ID" value="NC_014816.1"/>
</dbReference>
<proteinExistence type="predicted"/>
<dbReference type="eggNOG" id="COG5267">
    <property type="taxonomic scope" value="Bacteria"/>
</dbReference>
<dbReference type="InterPro" id="IPR014917">
    <property type="entry name" value="DUF1800"/>
</dbReference>
<dbReference type="Proteomes" id="UP000001492">
    <property type="component" value="Chromosome 1"/>
</dbReference>